<dbReference type="Pfam" id="PF16862">
    <property type="entry name" value="Glyco_hydro_79C"/>
    <property type="match status" value="1"/>
</dbReference>
<dbReference type="AlphaFoldDB" id="A0A6A4HUQ8"/>
<feature type="domain" description="Beta-glucuronidase C-terminal" evidence="2">
    <location>
        <begin position="404"/>
        <end position="499"/>
    </location>
</feature>
<dbReference type="Proteomes" id="UP000799118">
    <property type="component" value="Unassembled WGS sequence"/>
</dbReference>
<dbReference type="PANTHER" id="PTHR36183:SF2">
    <property type="entry name" value="BETA-GLUCURONIDASE C-TERMINAL DOMAIN-CONTAINING PROTEIN"/>
    <property type="match status" value="1"/>
</dbReference>
<accession>A0A6A4HUQ8</accession>
<dbReference type="Gene3D" id="3.20.20.80">
    <property type="entry name" value="Glycosidases"/>
    <property type="match status" value="1"/>
</dbReference>
<dbReference type="PANTHER" id="PTHR36183">
    <property type="entry name" value="BETA-GLUCURONIDASE"/>
    <property type="match status" value="1"/>
</dbReference>
<protein>
    <recommendedName>
        <fullName evidence="2">Beta-glucuronidase C-terminal domain-containing protein</fullName>
    </recommendedName>
</protein>
<keyword evidence="1" id="KW-0732">Signal</keyword>
<dbReference type="InterPro" id="IPR013780">
    <property type="entry name" value="Glyco_hydro_b"/>
</dbReference>
<keyword evidence="4" id="KW-1185">Reference proteome</keyword>
<dbReference type="InterPro" id="IPR052974">
    <property type="entry name" value="GH79_Enzymes"/>
</dbReference>
<name>A0A6A4HUQ8_9AGAR</name>
<dbReference type="EMBL" id="ML769451">
    <property type="protein sequence ID" value="KAE9401008.1"/>
    <property type="molecule type" value="Genomic_DNA"/>
</dbReference>
<sequence>MLIYSLPFLFLFKYLSSVECVSVHFPEDPPQNATLNIVKDNFLGVSYELSSFDTLWGKTTDAVPGAIQNYMRNLNMRTTNPLRIRVGGNAMDGSTYVANMTDQMLNLTDPDAYFNDQPADFGPVLFDVMNTMAEKAGEMQFIIGLSMRDPADDSNVVELAQAAENKLGARLDAMLLGNEPDLYAGHGNRDAYNITAYIPEVAKIMQDLRNQNLLNNPILGGPTVCCDWSLDDVLTAGLKDDGYKYYTLQHYPYSICSGANAQNTNISYYLSHTNVNTFGSFNQDGISLAKSMDVPVLLTELNSVSCGGSNVSNTFAATLWLIDAGLQSAAQNFTAVYIHTREYGVTYNLFDPPSSNDSLAPDWRTGSTYYAALFLSEVISSLGNVVADLNVNSSISSPEATVAAYGLWANTSGSPRDRLVLLNFGTNTTATTQSFDIPATSTPIQYRLLIAPSVWETSNITWAGQTITQNGTLNGTQETLTLECSGGCTIEVPGPGAALVLFGDQSALYEDPETASAESKQTSSGSRVIAATFVVPAVIGAGAMLGLQI</sequence>
<reference evidence="3" key="1">
    <citation type="journal article" date="2019" name="Environ. Microbiol.">
        <title>Fungal ecological strategies reflected in gene transcription - a case study of two litter decomposers.</title>
        <authorList>
            <person name="Barbi F."/>
            <person name="Kohler A."/>
            <person name="Barry K."/>
            <person name="Baskaran P."/>
            <person name="Daum C."/>
            <person name="Fauchery L."/>
            <person name="Ihrmark K."/>
            <person name="Kuo A."/>
            <person name="LaButti K."/>
            <person name="Lipzen A."/>
            <person name="Morin E."/>
            <person name="Grigoriev I.V."/>
            <person name="Henrissat B."/>
            <person name="Lindahl B."/>
            <person name="Martin F."/>
        </authorList>
    </citation>
    <scope>NUCLEOTIDE SEQUENCE</scope>
    <source>
        <strain evidence="3">JB14</strain>
    </source>
</reference>
<dbReference type="OrthoDB" id="2796951at2759"/>
<feature type="chain" id="PRO_5025605561" description="Beta-glucuronidase C-terminal domain-containing protein" evidence="1">
    <location>
        <begin position="21"/>
        <end position="549"/>
    </location>
</feature>
<evidence type="ECO:0000313" key="4">
    <source>
        <dbReference type="Proteomes" id="UP000799118"/>
    </source>
</evidence>
<dbReference type="SUPFAM" id="SSF51445">
    <property type="entry name" value="(Trans)glycosidases"/>
    <property type="match status" value="1"/>
</dbReference>
<evidence type="ECO:0000313" key="3">
    <source>
        <dbReference type="EMBL" id="KAE9401008.1"/>
    </source>
</evidence>
<dbReference type="InterPro" id="IPR031728">
    <property type="entry name" value="GlcAase_C"/>
</dbReference>
<evidence type="ECO:0000259" key="2">
    <source>
        <dbReference type="Pfam" id="PF16862"/>
    </source>
</evidence>
<gene>
    <name evidence="3" type="ORF">BT96DRAFT_992554</name>
</gene>
<organism evidence="3 4">
    <name type="scientific">Gymnopus androsaceus JB14</name>
    <dbReference type="NCBI Taxonomy" id="1447944"/>
    <lineage>
        <taxon>Eukaryota</taxon>
        <taxon>Fungi</taxon>
        <taxon>Dikarya</taxon>
        <taxon>Basidiomycota</taxon>
        <taxon>Agaricomycotina</taxon>
        <taxon>Agaricomycetes</taxon>
        <taxon>Agaricomycetidae</taxon>
        <taxon>Agaricales</taxon>
        <taxon>Marasmiineae</taxon>
        <taxon>Omphalotaceae</taxon>
        <taxon>Gymnopus</taxon>
    </lineage>
</organism>
<evidence type="ECO:0000256" key="1">
    <source>
        <dbReference type="SAM" id="SignalP"/>
    </source>
</evidence>
<feature type="signal peptide" evidence="1">
    <location>
        <begin position="1"/>
        <end position="20"/>
    </location>
</feature>
<dbReference type="InterPro" id="IPR017853">
    <property type="entry name" value="GH"/>
</dbReference>
<dbReference type="Gene3D" id="2.60.40.1180">
    <property type="entry name" value="Golgi alpha-mannosidase II"/>
    <property type="match status" value="1"/>
</dbReference>
<proteinExistence type="predicted"/>